<evidence type="ECO:0000313" key="6">
    <source>
        <dbReference type="Proteomes" id="UP000199657"/>
    </source>
</evidence>
<gene>
    <name evidence="4" type="primary">hflD</name>
    <name evidence="5" type="ORF">SAMN04488052_101452</name>
</gene>
<keyword evidence="3 4" id="KW-0472">Membrane</keyword>
<dbReference type="EMBL" id="FOEG01000001">
    <property type="protein sequence ID" value="SEO51110.1"/>
    <property type="molecule type" value="Genomic_DNA"/>
</dbReference>
<dbReference type="Proteomes" id="UP000199657">
    <property type="component" value="Unassembled WGS sequence"/>
</dbReference>
<dbReference type="HAMAP" id="MF_00695">
    <property type="entry name" value="HflD_protein"/>
    <property type="match status" value="1"/>
</dbReference>
<dbReference type="Gene3D" id="1.10.3890.10">
    <property type="entry name" value="HflD-like"/>
    <property type="match status" value="1"/>
</dbReference>
<dbReference type="RefSeq" id="WP_091639555.1">
    <property type="nucleotide sequence ID" value="NZ_FOEG01000001.1"/>
</dbReference>
<name>A0A1H8QA59_9GAMM</name>
<dbReference type="GO" id="GO:0005886">
    <property type="term" value="C:plasma membrane"/>
    <property type="evidence" value="ECO:0007669"/>
    <property type="project" value="UniProtKB-SubCell"/>
</dbReference>
<evidence type="ECO:0000256" key="3">
    <source>
        <dbReference type="ARBA" id="ARBA00023136"/>
    </source>
</evidence>
<dbReference type="InterPro" id="IPR035932">
    <property type="entry name" value="HflD-like_sf"/>
</dbReference>
<dbReference type="PANTHER" id="PTHR38100:SF1">
    <property type="entry name" value="HIGH FREQUENCY LYSOGENIZATION PROTEIN HFLD"/>
    <property type="match status" value="1"/>
</dbReference>
<dbReference type="NCBIfam" id="NF001246">
    <property type="entry name" value="PRK00218.1-2"/>
    <property type="match status" value="1"/>
</dbReference>
<dbReference type="InterPro" id="IPR007451">
    <property type="entry name" value="HflD"/>
</dbReference>
<accession>A0A1H8QA59</accession>
<reference evidence="5 6" key="1">
    <citation type="submission" date="2016-10" db="EMBL/GenBank/DDBJ databases">
        <authorList>
            <person name="de Groot N.N."/>
        </authorList>
    </citation>
    <scope>NUCLEOTIDE SEQUENCE [LARGE SCALE GENOMIC DNA]</scope>
    <source>
        <strain evidence="5 6">CGMCC 1.6291</strain>
    </source>
</reference>
<dbReference type="AlphaFoldDB" id="A0A1H8QA59"/>
<comment type="subcellular location">
    <subcellularLocation>
        <location evidence="4">Cytoplasm</location>
    </subcellularLocation>
    <subcellularLocation>
        <location evidence="4">Cell membrane</location>
        <topology evidence="4">Peripheral membrane protein</topology>
        <orientation evidence="4">Cytoplasmic side</orientation>
    </subcellularLocation>
</comment>
<dbReference type="PANTHER" id="PTHR38100">
    <property type="entry name" value="HIGH FREQUENCY LYSOGENIZATION PROTEIN HFLD"/>
    <property type="match status" value="1"/>
</dbReference>
<dbReference type="Pfam" id="PF04356">
    <property type="entry name" value="DUF489"/>
    <property type="match status" value="1"/>
</dbReference>
<evidence type="ECO:0000256" key="4">
    <source>
        <dbReference type="HAMAP-Rule" id="MF_00695"/>
    </source>
</evidence>
<dbReference type="SUPFAM" id="SSF101322">
    <property type="entry name" value="YcfC-like"/>
    <property type="match status" value="1"/>
</dbReference>
<keyword evidence="6" id="KW-1185">Reference proteome</keyword>
<keyword evidence="2 4" id="KW-0963">Cytoplasm</keyword>
<keyword evidence="1 4" id="KW-1003">Cell membrane</keyword>
<sequence length="209" mass="23517">MQQSMRDQTLALAALFQALSEVRRIARTGQANTEEVETCVNGLLNPFDGDIGAAYGGEVRLLPGLHRLRDQLSDPQDQELTRYAIVLMHLERKLMRQRAMLSQLADGIEQASRQAEHFHRTHENVIGRLADLYGSTISTLKPKVMVQGERQWLEDPRNSNQVRALLLAGIRATTFWRTAGGSRLRLVFRRNHLLQASEQLARELAAGPA</sequence>
<dbReference type="OrthoDB" id="9788031at2"/>
<comment type="similarity">
    <text evidence="4">Belongs to the HflD family.</text>
</comment>
<proteinExistence type="inferred from homology"/>
<evidence type="ECO:0000256" key="1">
    <source>
        <dbReference type="ARBA" id="ARBA00022475"/>
    </source>
</evidence>
<dbReference type="GO" id="GO:0005737">
    <property type="term" value="C:cytoplasm"/>
    <property type="evidence" value="ECO:0007669"/>
    <property type="project" value="UniProtKB-SubCell"/>
</dbReference>
<evidence type="ECO:0000313" key="5">
    <source>
        <dbReference type="EMBL" id="SEO51110.1"/>
    </source>
</evidence>
<evidence type="ECO:0000256" key="2">
    <source>
        <dbReference type="ARBA" id="ARBA00022490"/>
    </source>
</evidence>
<organism evidence="5 6">
    <name type="scientific">Aquisalimonas asiatica</name>
    <dbReference type="NCBI Taxonomy" id="406100"/>
    <lineage>
        <taxon>Bacteria</taxon>
        <taxon>Pseudomonadati</taxon>
        <taxon>Pseudomonadota</taxon>
        <taxon>Gammaproteobacteria</taxon>
        <taxon>Chromatiales</taxon>
        <taxon>Ectothiorhodospiraceae</taxon>
        <taxon>Aquisalimonas</taxon>
    </lineage>
</organism>
<protein>
    <recommendedName>
        <fullName evidence="4">High frequency lysogenization protein HflD homolog</fullName>
    </recommendedName>
</protein>
<dbReference type="STRING" id="406100.SAMN04488052_101452"/>